<accession>A0A7S2TFI9</accession>
<feature type="compositionally biased region" description="Acidic residues" evidence="1">
    <location>
        <begin position="167"/>
        <end position="184"/>
    </location>
</feature>
<protein>
    <submittedName>
        <fullName evidence="2">Uncharacterized protein</fullName>
    </submittedName>
</protein>
<evidence type="ECO:0000313" key="2">
    <source>
        <dbReference type="EMBL" id="CAD9746192.1"/>
    </source>
</evidence>
<sequence length="294" mass="32744">MGITISFENDTGMAFEVAILAPLGNVTIASKRMAPGTLWIKTDEGLSASMVYSVRLYQLAHLAQPSQELTGQQPLLCKVQAPASKGEVRYKLSDIVKGESKPVVISSATAQEIMTDAVTTVGNTVGQVTKSAMKTVGIATDDDAEKEDDETKKENLGIENDKKAQEGDDDDDDEEEEEEDDAPEEPPTFTKLELRMLKERHPKTHAEREAFKSAIAKKHHIKRKPKKKKKHAKASETRELLSENQRLAVERGKQLDKNSKASEDVEDEAKKAMLTFKQLRIQHQNEDPLSFLKF</sequence>
<evidence type="ECO:0000256" key="1">
    <source>
        <dbReference type="SAM" id="MobiDB-lite"/>
    </source>
</evidence>
<feature type="region of interest" description="Disordered" evidence="1">
    <location>
        <begin position="139"/>
        <end position="241"/>
    </location>
</feature>
<name>A0A7S2TFI9_9EUKA</name>
<proteinExistence type="predicted"/>
<gene>
    <name evidence="2" type="ORF">LSP00402_LOCUS1180</name>
</gene>
<reference evidence="2" key="1">
    <citation type="submission" date="2021-01" db="EMBL/GenBank/DDBJ databases">
        <authorList>
            <person name="Corre E."/>
            <person name="Pelletier E."/>
            <person name="Niang G."/>
            <person name="Scheremetjew M."/>
            <person name="Finn R."/>
            <person name="Kale V."/>
            <person name="Holt S."/>
            <person name="Cochrane G."/>
            <person name="Meng A."/>
            <person name="Brown T."/>
            <person name="Cohen L."/>
        </authorList>
    </citation>
    <scope>NUCLEOTIDE SEQUENCE</scope>
    <source>
        <strain evidence="2">CCMP622</strain>
    </source>
</reference>
<dbReference type="EMBL" id="HBHP01001809">
    <property type="protein sequence ID" value="CAD9746192.1"/>
    <property type="molecule type" value="Transcribed_RNA"/>
</dbReference>
<feature type="compositionally biased region" description="Basic and acidic residues" evidence="1">
    <location>
        <begin position="192"/>
        <end position="211"/>
    </location>
</feature>
<dbReference type="AlphaFoldDB" id="A0A7S2TFI9"/>
<feature type="compositionally biased region" description="Basic and acidic residues" evidence="1">
    <location>
        <begin position="149"/>
        <end position="166"/>
    </location>
</feature>
<organism evidence="2">
    <name type="scientific">Lotharella oceanica</name>
    <dbReference type="NCBI Taxonomy" id="641309"/>
    <lineage>
        <taxon>Eukaryota</taxon>
        <taxon>Sar</taxon>
        <taxon>Rhizaria</taxon>
        <taxon>Cercozoa</taxon>
        <taxon>Chlorarachniophyceae</taxon>
        <taxon>Lotharella</taxon>
    </lineage>
</organism>
<feature type="compositionally biased region" description="Basic residues" evidence="1">
    <location>
        <begin position="215"/>
        <end position="232"/>
    </location>
</feature>